<feature type="region of interest" description="Disordered" evidence="1">
    <location>
        <begin position="1"/>
        <end position="154"/>
    </location>
</feature>
<protein>
    <submittedName>
        <fullName evidence="2">Uncharacterized protein</fullName>
    </submittedName>
</protein>
<feature type="compositionally biased region" description="Basic and acidic residues" evidence="1">
    <location>
        <begin position="35"/>
        <end position="57"/>
    </location>
</feature>
<keyword evidence="3" id="KW-1185">Reference proteome</keyword>
<feature type="compositionally biased region" description="Low complexity" evidence="1">
    <location>
        <begin position="59"/>
        <end position="76"/>
    </location>
</feature>
<proteinExistence type="predicted"/>
<evidence type="ECO:0000256" key="1">
    <source>
        <dbReference type="SAM" id="MobiDB-lite"/>
    </source>
</evidence>
<gene>
    <name evidence="2" type="ORF">M438DRAFT_367946</name>
</gene>
<evidence type="ECO:0000313" key="3">
    <source>
        <dbReference type="Proteomes" id="UP000030706"/>
    </source>
</evidence>
<organism evidence="2 3">
    <name type="scientific">Aureobasidium pullulans EXF-150</name>
    <dbReference type="NCBI Taxonomy" id="1043002"/>
    <lineage>
        <taxon>Eukaryota</taxon>
        <taxon>Fungi</taxon>
        <taxon>Dikarya</taxon>
        <taxon>Ascomycota</taxon>
        <taxon>Pezizomycotina</taxon>
        <taxon>Dothideomycetes</taxon>
        <taxon>Dothideomycetidae</taxon>
        <taxon>Dothideales</taxon>
        <taxon>Saccotheciaceae</taxon>
        <taxon>Aureobasidium</taxon>
    </lineage>
</organism>
<dbReference type="RefSeq" id="XP_029757469.1">
    <property type="nucleotide sequence ID" value="XM_029908003.1"/>
</dbReference>
<sequence length="538" mass="59188">MPSKFGNMSNILSGNSETDTESDYPRAKAPSKPRTVAETREAKFGPGRRISDTEHAYKPKQPSQPSPRRSTRSTSKAAGSAPATAFGPTPPLPTSSMPSNISPGKRGRVPAPQTTTRRVTRSQSPSKGKPKLIHDSPPPEDRMDPFPPQRAPMTVTDKPAVYNRYGEKVPAPVNLAQKLRQAENFLSDEGVENCADFEDKLIRLKAWLDKHHTLGDDISPEGDQETHERYRKVMWMIWVHQERIAEGSEQWFTRDQFPDSTSMIKPIKPTKHDQWRVTPDGVAIGGVPQHPKLQVMLAQDRERIPKERAARAKAVAAAKEAKEAAQARSSQTPAARPSPTKLSASAAARDAAKAEAFAAAEEAVQGRNSQTPAVRRSPGKPSASAPLDPEAGEETQNQDEGVPELPYPEVWHRKEAARFPYGETPYMEQVMSDQITADLARGHIAKEEARDALKGGMLRPFWKAIGNIWPFTPEEGNSGDRFDPWELPEISDEAVYEADKTFNVLGRQVPTVAASPATKRRANAALSKPAPKRLRSGV</sequence>
<dbReference type="AlphaFoldDB" id="A0A074XGU2"/>
<dbReference type="EMBL" id="KL584992">
    <property type="protein sequence ID" value="KEQ81282.1"/>
    <property type="molecule type" value="Genomic_DNA"/>
</dbReference>
<reference evidence="2 3" key="1">
    <citation type="journal article" date="2014" name="BMC Genomics">
        <title>Genome sequencing of four Aureobasidium pullulans varieties: biotechnological potential, stress tolerance, and description of new species.</title>
        <authorList>
            <person name="Gostin Ar C."/>
            <person name="Ohm R.A."/>
            <person name="Kogej T."/>
            <person name="Sonjak S."/>
            <person name="Turk M."/>
            <person name="Zajc J."/>
            <person name="Zalar P."/>
            <person name="Grube M."/>
            <person name="Sun H."/>
            <person name="Han J."/>
            <person name="Sharma A."/>
            <person name="Chiniquy J."/>
            <person name="Ngan C.Y."/>
            <person name="Lipzen A."/>
            <person name="Barry K."/>
            <person name="Grigoriev I.V."/>
            <person name="Gunde-Cimerman N."/>
        </authorList>
    </citation>
    <scope>NUCLEOTIDE SEQUENCE [LARGE SCALE GENOMIC DNA]</scope>
    <source>
        <strain evidence="2 3">EXF-150</strain>
    </source>
</reference>
<dbReference type="HOGENOM" id="CLU_506193_0_0_1"/>
<feature type="compositionally biased region" description="Basic and acidic residues" evidence="1">
    <location>
        <begin position="132"/>
        <end position="144"/>
    </location>
</feature>
<dbReference type="GeneID" id="40750309"/>
<feature type="region of interest" description="Disordered" evidence="1">
    <location>
        <begin position="513"/>
        <end position="538"/>
    </location>
</feature>
<evidence type="ECO:0000313" key="2">
    <source>
        <dbReference type="EMBL" id="KEQ81282.1"/>
    </source>
</evidence>
<dbReference type="OrthoDB" id="3940204at2759"/>
<accession>A0A074XGU2</accession>
<feature type="region of interest" description="Disordered" evidence="1">
    <location>
        <begin position="307"/>
        <end position="404"/>
    </location>
</feature>
<feature type="compositionally biased region" description="Polar residues" evidence="1">
    <location>
        <begin position="1"/>
        <end position="17"/>
    </location>
</feature>
<dbReference type="Proteomes" id="UP000030706">
    <property type="component" value="Unassembled WGS sequence"/>
</dbReference>
<name>A0A074XGU2_AURPU</name>
<feature type="compositionally biased region" description="Low complexity" evidence="1">
    <location>
        <begin position="344"/>
        <end position="363"/>
    </location>
</feature>